<feature type="compositionally biased region" description="Polar residues" evidence="1">
    <location>
        <begin position="57"/>
        <end position="71"/>
    </location>
</feature>
<evidence type="ECO:0000313" key="4">
    <source>
        <dbReference type="Proteomes" id="UP000235965"/>
    </source>
</evidence>
<feature type="compositionally biased region" description="Basic and acidic residues" evidence="1">
    <location>
        <begin position="442"/>
        <end position="466"/>
    </location>
</feature>
<dbReference type="Proteomes" id="UP000235965">
    <property type="component" value="Unassembled WGS sequence"/>
</dbReference>
<feature type="compositionally biased region" description="Low complexity" evidence="1">
    <location>
        <begin position="530"/>
        <end position="548"/>
    </location>
</feature>
<keyword evidence="4" id="KW-1185">Reference proteome</keyword>
<accession>A0A2J7QC90</accession>
<feature type="compositionally biased region" description="Polar residues" evidence="1">
    <location>
        <begin position="482"/>
        <end position="497"/>
    </location>
</feature>
<feature type="region of interest" description="Disordered" evidence="1">
    <location>
        <begin position="230"/>
        <end position="348"/>
    </location>
</feature>
<feature type="compositionally biased region" description="Basic and acidic residues" evidence="1">
    <location>
        <begin position="73"/>
        <end position="84"/>
    </location>
</feature>
<dbReference type="InterPro" id="IPR022189">
    <property type="entry name" value="SMTN"/>
</dbReference>
<gene>
    <name evidence="3" type="ORF">B7P43_G03709</name>
</gene>
<name>A0A2J7QC90_9NEOP</name>
<protein>
    <recommendedName>
        <fullName evidence="2">Smoothelin domain-containing protein</fullName>
    </recommendedName>
</protein>
<feature type="compositionally biased region" description="Polar residues" evidence="1">
    <location>
        <begin position="239"/>
        <end position="256"/>
    </location>
</feature>
<feature type="compositionally biased region" description="Low complexity" evidence="1">
    <location>
        <begin position="297"/>
        <end position="310"/>
    </location>
</feature>
<feature type="compositionally biased region" description="Low complexity" evidence="1">
    <location>
        <begin position="187"/>
        <end position="206"/>
    </location>
</feature>
<feature type="region of interest" description="Disordered" evidence="1">
    <location>
        <begin position="41"/>
        <end position="122"/>
    </location>
</feature>
<sequence>MPASDLEPEDKRQEVESKPSEICDSSGRLLFGGLRALKVTTTTTSSSWSSPQDKQKVPSTDSENMPEQPVSSHLRELVTKHEQNSRGNAVSQPAAPRQKPRAKLRDSFIHQSRDNEPDKRLADALTDARVMSQRASSLRAIIQKHEKIAHDDSGSDRLPHSDEDTPDTGDTEESCRPGILKKLHGGVKVVTESTSTSTSSATVISSRGTLKADGTVSLKRDIIQGETVTRLGEEPVTRITRTQYTYKTPDKSTSSAVHYDNDHSDTPRKSSTSSRRSSAGKTPSPERGYPDDDVKLSRITTSSVTSSNSFRRSKISDDTRKYDEVSSTAIHDDVSRQPKVTADKTTEGGEKFVSSATAFLSRRQKVTDENSGIRTGSPAERGHIVNTDTETEQSSLRDGKYISSTTTRIRQMAPVSVHNDFEDKKTSASSYGKYSSTSFSRSETEREITDYFLESERNRDSGENRRLLQSNYDDESDGYRYTSRTVTESDTSTPSRRYSTEAETEGQVQRSEVCFGGSSTVTQSRSGAMTTVETSTSSRSSTSKQITESSRRRSSTTVDGAREASPIPVAGSSGFSRIARGGSVRALSQKFQQAAGSANLKQSESVDVHTGSVPTSTHTTSIDKTKGGSFLTNQTRVTGVQDVITRMKNADQDVKDGDSEEDAEARSLLNKFLGAQVILQGMEPLVKASHSHSAALVSQVERQRVLTSQKTPSTLTNSKDLEKDLEEIWDERLLRQLLDKCSDYEGRRQIRARLRVVMAEQKACASVVAAALADEDAASEREQEETGDVLCRSVVEGHSESKVTSSSTDGNTVTQTEVTTKTSSFSATTVGKGKVSKDVLDLVSSYF</sequence>
<feature type="compositionally biased region" description="Low complexity" evidence="1">
    <location>
        <begin position="41"/>
        <end position="50"/>
    </location>
</feature>
<feature type="region of interest" description="Disordered" evidence="1">
    <location>
        <begin position="800"/>
        <end position="825"/>
    </location>
</feature>
<proteinExistence type="predicted"/>
<evidence type="ECO:0000313" key="3">
    <source>
        <dbReference type="EMBL" id="PNF26199.1"/>
    </source>
</evidence>
<feature type="compositionally biased region" description="Basic and acidic residues" evidence="1">
    <location>
        <begin position="259"/>
        <end position="268"/>
    </location>
</feature>
<feature type="region of interest" description="Disordered" evidence="1">
    <location>
        <begin position="1"/>
        <end position="26"/>
    </location>
</feature>
<feature type="region of interest" description="Disordered" evidence="1">
    <location>
        <begin position="597"/>
        <end position="627"/>
    </location>
</feature>
<feature type="domain" description="Smoothelin" evidence="2">
    <location>
        <begin position="717"/>
        <end position="760"/>
    </location>
</feature>
<feature type="compositionally biased region" description="Low complexity" evidence="1">
    <location>
        <begin position="427"/>
        <end position="441"/>
    </location>
</feature>
<reference evidence="3 4" key="1">
    <citation type="submission" date="2017-12" db="EMBL/GenBank/DDBJ databases">
        <title>Hemimetabolous genomes reveal molecular basis of termite eusociality.</title>
        <authorList>
            <person name="Harrison M.C."/>
            <person name="Jongepier E."/>
            <person name="Robertson H.M."/>
            <person name="Arning N."/>
            <person name="Bitard-Feildel T."/>
            <person name="Chao H."/>
            <person name="Childers C.P."/>
            <person name="Dinh H."/>
            <person name="Doddapaneni H."/>
            <person name="Dugan S."/>
            <person name="Gowin J."/>
            <person name="Greiner C."/>
            <person name="Han Y."/>
            <person name="Hu H."/>
            <person name="Hughes D.S.T."/>
            <person name="Huylmans A.-K."/>
            <person name="Kemena C."/>
            <person name="Kremer L.P.M."/>
            <person name="Lee S.L."/>
            <person name="Lopez-Ezquerra A."/>
            <person name="Mallet L."/>
            <person name="Monroy-Kuhn J.M."/>
            <person name="Moser A."/>
            <person name="Murali S.C."/>
            <person name="Muzny D.M."/>
            <person name="Otani S."/>
            <person name="Piulachs M.-D."/>
            <person name="Poelchau M."/>
            <person name="Qu J."/>
            <person name="Schaub F."/>
            <person name="Wada-Katsumata A."/>
            <person name="Worley K.C."/>
            <person name="Xie Q."/>
            <person name="Ylla G."/>
            <person name="Poulsen M."/>
            <person name="Gibbs R.A."/>
            <person name="Schal C."/>
            <person name="Richards S."/>
            <person name="Belles X."/>
            <person name="Korb J."/>
            <person name="Bornberg-Bauer E."/>
        </authorList>
    </citation>
    <scope>NUCLEOTIDE SEQUENCE [LARGE SCALE GENOMIC DNA]</scope>
    <source>
        <tissue evidence="3">Whole body</tissue>
    </source>
</reference>
<feature type="compositionally biased region" description="Polar residues" evidence="1">
    <location>
        <begin position="517"/>
        <end position="529"/>
    </location>
</feature>
<feature type="region of interest" description="Disordered" evidence="1">
    <location>
        <begin position="363"/>
        <end position="576"/>
    </location>
</feature>
<dbReference type="Pfam" id="PF12510">
    <property type="entry name" value="Smoothelin"/>
    <property type="match status" value="1"/>
</dbReference>
<feature type="compositionally biased region" description="Low complexity" evidence="1">
    <location>
        <begin position="808"/>
        <end position="822"/>
    </location>
</feature>
<organism evidence="3 4">
    <name type="scientific">Cryptotermes secundus</name>
    <dbReference type="NCBI Taxonomy" id="105785"/>
    <lineage>
        <taxon>Eukaryota</taxon>
        <taxon>Metazoa</taxon>
        <taxon>Ecdysozoa</taxon>
        <taxon>Arthropoda</taxon>
        <taxon>Hexapoda</taxon>
        <taxon>Insecta</taxon>
        <taxon>Pterygota</taxon>
        <taxon>Neoptera</taxon>
        <taxon>Polyneoptera</taxon>
        <taxon>Dictyoptera</taxon>
        <taxon>Blattodea</taxon>
        <taxon>Blattoidea</taxon>
        <taxon>Termitoidae</taxon>
        <taxon>Kalotermitidae</taxon>
        <taxon>Cryptotermitinae</taxon>
        <taxon>Cryptotermes</taxon>
    </lineage>
</organism>
<feature type="compositionally biased region" description="Basic and acidic residues" evidence="1">
    <location>
        <begin position="143"/>
        <end position="163"/>
    </location>
</feature>
<dbReference type="AlphaFoldDB" id="A0A2J7QC90"/>
<evidence type="ECO:0000256" key="1">
    <source>
        <dbReference type="SAM" id="MobiDB-lite"/>
    </source>
</evidence>
<feature type="compositionally biased region" description="Basic and acidic residues" evidence="1">
    <location>
        <begin position="9"/>
        <end position="21"/>
    </location>
</feature>
<feature type="compositionally biased region" description="Basic and acidic residues" evidence="1">
    <location>
        <begin position="314"/>
        <end position="348"/>
    </location>
</feature>
<comment type="caution">
    <text evidence="3">The sequence shown here is derived from an EMBL/GenBank/DDBJ whole genome shotgun (WGS) entry which is preliminary data.</text>
</comment>
<dbReference type="EMBL" id="NEVH01016290">
    <property type="protein sequence ID" value="PNF26199.1"/>
    <property type="molecule type" value="Genomic_DNA"/>
</dbReference>
<evidence type="ECO:0000259" key="2">
    <source>
        <dbReference type="Pfam" id="PF12510"/>
    </source>
</evidence>
<dbReference type="OrthoDB" id="10017054at2759"/>
<feature type="region of interest" description="Disordered" evidence="1">
    <location>
        <begin position="143"/>
        <end position="214"/>
    </location>
</feature>
<feature type="compositionally biased region" description="Basic and acidic residues" evidence="1">
    <location>
        <begin position="103"/>
        <end position="122"/>
    </location>
</feature>